<dbReference type="AlphaFoldDB" id="D5ZNY1"/>
<keyword evidence="3" id="KW-0812">Transmembrane</keyword>
<dbReference type="EMBL" id="DS999641">
    <property type="protein sequence ID" value="EFE72262.2"/>
    <property type="molecule type" value="Genomic_DNA"/>
</dbReference>
<evidence type="ECO:0000256" key="2">
    <source>
        <dbReference type="SAM" id="MobiDB-lite"/>
    </source>
</evidence>
<keyword evidence="3" id="KW-0472">Membrane</keyword>
<feature type="transmembrane region" description="Helical" evidence="3">
    <location>
        <begin position="196"/>
        <end position="214"/>
    </location>
</feature>
<feature type="region of interest" description="Disordered" evidence="2">
    <location>
        <begin position="478"/>
        <end position="500"/>
    </location>
</feature>
<keyword evidence="3" id="KW-1133">Transmembrane helix</keyword>
<evidence type="ECO:0000256" key="3">
    <source>
        <dbReference type="SAM" id="Phobius"/>
    </source>
</evidence>
<feature type="coiled-coil region" evidence="1">
    <location>
        <begin position="308"/>
        <end position="335"/>
    </location>
</feature>
<accession>D5ZNY1</accession>
<dbReference type="eggNOG" id="COG4129">
    <property type="taxonomic scope" value="Bacteria"/>
</dbReference>
<evidence type="ECO:0000313" key="4">
    <source>
        <dbReference type="EMBL" id="EFE72262.2"/>
    </source>
</evidence>
<name>D5ZNY1_STRV1</name>
<feature type="compositionally biased region" description="Basic and acidic residues" evidence="2">
    <location>
        <begin position="46"/>
        <end position="55"/>
    </location>
</feature>
<sequence length="500" mass="53712">MWAISPAAPPAEGNNPTSRDLRAAEINRIDGHGETATGRGGTAARPADRGADTRRQPLAHRSRRHARPTTPRPAGPRGHDWSNPMEGDILHFVQDSTNPERRPPAPPPGWPALARLVRSVAARQGGRLLSHGGKNLTAALLAWQASAPWGQGRPQFLAVATALLVVNTSTVHHSMIEAARRVAIQAAGVTLAVATAWWLGPTAGSIMAVLAIILVTRGRRTFDDHLQVASTTLITLTAAAAMPVRDLALLALATLTGAVVGTAVHALILPPVHVADSRTAVRRLARATSTLLRDMGRGLRKHQRTSHARVWLSRARQLEEEIAEAQDQVRLAEDSLRWNLRCSVHGPRRPGTGGHALLVLHGISLQVRGIARTLADTVDAPRDGFRLGPLFTDQYARTLELAGQAVEDFAEVDRAAEPEHTDVGKRLCTALDQARSWHDSMTELVARGALTEPGAWHIYGSLVTDAERLLSDLDRAGTAEPMAPVTPMTKSAPAARFPRS</sequence>
<gene>
    <name evidence="4" type="ORF">SSFG_07497</name>
</gene>
<keyword evidence="1" id="KW-0175">Coiled coil</keyword>
<evidence type="ECO:0000313" key="5">
    <source>
        <dbReference type="Proteomes" id="UP000003824"/>
    </source>
</evidence>
<evidence type="ECO:0000256" key="1">
    <source>
        <dbReference type="SAM" id="Coils"/>
    </source>
</evidence>
<feature type="transmembrane region" description="Helical" evidence="3">
    <location>
        <begin position="248"/>
        <end position="269"/>
    </location>
</feature>
<reference evidence="5" key="1">
    <citation type="submission" date="2008-12" db="EMBL/GenBank/DDBJ databases">
        <title>Annotation of Streptomyces ghanaensis ATCC 14672.</title>
        <authorList>
            <consortium name="The Broad Institute Genome Sequencing Platform"/>
            <consortium name="Broad Institute Microbial Sequencing Center"/>
            <person name="Fischbach M."/>
            <person name="Ward D."/>
            <person name="Young S."/>
            <person name="Kodira C.D."/>
            <person name="Zeng Q."/>
            <person name="Koehrsen M."/>
            <person name="Godfrey P."/>
            <person name="Alvarado L."/>
            <person name="Berlin A.M."/>
            <person name="Borenstein D."/>
            <person name="Chen Z."/>
            <person name="Engels R."/>
            <person name="Freedman E."/>
            <person name="Gellesch M."/>
            <person name="Goldberg J."/>
            <person name="Griggs A."/>
            <person name="Gujja S."/>
            <person name="Heiman D.I."/>
            <person name="Hepburn T.A."/>
            <person name="Howarth C."/>
            <person name="Jen D."/>
            <person name="Larson L."/>
            <person name="Lewis B."/>
            <person name="Mehta T."/>
            <person name="Park D."/>
            <person name="Pearson M."/>
            <person name="Roberts A."/>
            <person name="Saif S."/>
            <person name="Shea T.D."/>
            <person name="Shenoy N."/>
            <person name="Sisk P."/>
            <person name="Stolte C."/>
            <person name="Sykes S.N."/>
            <person name="Walk T."/>
            <person name="White J."/>
            <person name="Yandava C."/>
            <person name="Straight P."/>
            <person name="Clardy J."/>
            <person name="Hung D."/>
            <person name="Kolter R."/>
            <person name="Mekalanos J."/>
            <person name="Walker S."/>
            <person name="Walsh C.T."/>
            <person name="Wieland B.L.C."/>
            <person name="Ilzarbe M."/>
            <person name="Galagan J."/>
            <person name="Nusbaum C."/>
            <person name="Birren B."/>
        </authorList>
    </citation>
    <scope>NUCLEOTIDE SEQUENCE [LARGE SCALE GENOMIC DNA]</scope>
    <source>
        <strain evidence="5">ATCC 14672 / DSM 40746 / JCM 4963 / KCTC 9882 / NRRL B-12104 / FH 1290</strain>
    </source>
</reference>
<feature type="compositionally biased region" description="Basic and acidic residues" evidence="2">
    <location>
        <begin position="19"/>
        <end position="33"/>
    </location>
</feature>
<organism evidence="4 5">
    <name type="scientific">Streptomyces viridosporus (strain ATCC 14672 / DSM 40746 / JCM 4963 / KCTC 9882 / NRRL B-12104 / FH 1290)</name>
    <name type="common">Streptomyces ghanaensis</name>
    <dbReference type="NCBI Taxonomy" id="566461"/>
    <lineage>
        <taxon>Bacteria</taxon>
        <taxon>Bacillati</taxon>
        <taxon>Actinomycetota</taxon>
        <taxon>Actinomycetes</taxon>
        <taxon>Kitasatosporales</taxon>
        <taxon>Streptomycetaceae</taxon>
        <taxon>Streptomyces</taxon>
    </lineage>
</organism>
<protein>
    <submittedName>
        <fullName evidence="4">Predicted protein</fullName>
    </submittedName>
</protein>
<feature type="compositionally biased region" description="Basic residues" evidence="2">
    <location>
        <begin position="57"/>
        <end position="67"/>
    </location>
</feature>
<dbReference type="Proteomes" id="UP000003824">
    <property type="component" value="Unassembled WGS sequence"/>
</dbReference>
<feature type="region of interest" description="Disordered" evidence="2">
    <location>
        <begin position="1"/>
        <end position="86"/>
    </location>
</feature>
<proteinExistence type="predicted"/>